<protein>
    <submittedName>
        <fullName evidence="2">PorT family protein</fullName>
    </submittedName>
</protein>
<dbReference type="Proteomes" id="UP000642920">
    <property type="component" value="Unassembled WGS sequence"/>
</dbReference>
<evidence type="ECO:0000313" key="2">
    <source>
        <dbReference type="EMBL" id="MBL0764667.1"/>
    </source>
</evidence>
<dbReference type="RefSeq" id="WP_201918450.1">
    <property type="nucleotide sequence ID" value="NZ_JAERQG010000001.1"/>
</dbReference>
<feature type="domain" description="Outer membrane protein beta-barrel" evidence="1">
    <location>
        <begin position="47"/>
        <end position="220"/>
    </location>
</feature>
<dbReference type="EMBL" id="JAERQG010000001">
    <property type="protein sequence ID" value="MBL0764667.1"/>
    <property type="molecule type" value="Genomic_DNA"/>
</dbReference>
<comment type="caution">
    <text evidence="2">The sequence shown here is derived from an EMBL/GenBank/DDBJ whole genome shotgun (WGS) entry which is preliminary data.</text>
</comment>
<sequence length="247" mass="28555">MQTINLRHQLNIHGYKVILLGLLFTLPFQALSQRRYEKENLPNYDSELIHYGFYLGGHSASMKLKYDDVYLSNEFDSLHSIVPQSSPGFTVGFILNLRAAQYLDFRVLPGVGLYQYTLNYNIYDNAQTILVQGKKEAFYAELPLMMKYKSQRRGNFRAYIIGGVKPSYEVSGKRPDEVNEDILLLNTFNLALEFGLGFDIYYEFFKFSPEIRFSRGVTNALFSTENSYSRPVQQLTTNAVSIYLQFQ</sequence>
<dbReference type="Pfam" id="PF13568">
    <property type="entry name" value="OMP_b-brl_2"/>
    <property type="match status" value="1"/>
</dbReference>
<keyword evidence="3" id="KW-1185">Reference proteome</keyword>
<reference evidence="2" key="1">
    <citation type="submission" date="2021-01" db="EMBL/GenBank/DDBJ databases">
        <title>Marivirga sp. nov., isolated from intertidal surface sediments.</title>
        <authorList>
            <person name="Zhang M."/>
        </authorList>
    </citation>
    <scope>NUCLEOTIDE SEQUENCE</scope>
    <source>
        <strain evidence="2">SM1354</strain>
    </source>
</reference>
<name>A0A937AL26_9BACT</name>
<proteinExistence type="predicted"/>
<dbReference type="InterPro" id="IPR025665">
    <property type="entry name" value="Beta-barrel_OMP_2"/>
</dbReference>
<evidence type="ECO:0000313" key="3">
    <source>
        <dbReference type="Proteomes" id="UP000642920"/>
    </source>
</evidence>
<dbReference type="AlphaFoldDB" id="A0A937AL26"/>
<accession>A0A937AL26</accession>
<gene>
    <name evidence="2" type="ORF">JKP34_05350</name>
</gene>
<organism evidence="2 3">
    <name type="scientific">Marivirga atlantica</name>
    <dbReference type="NCBI Taxonomy" id="1548457"/>
    <lineage>
        <taxon>Bacteria</taxon>
        <taxon>Pseudomonadati</taxon>
        <taxon>Bacteroidota</taxon>
        <taxon>Cytophagia</taxon>
        <taxon>Cytophagales</taxon>
        <taxon>Marivirgaceae</taxon>
        <taxon>Marivirga</taxon>
    </lineage>
</organism>
<evidence type="ECO:0000259" key="1">
    <source>
        <dbReference type="Pfam" id="PF13568"/>
    </source>
</evidence>